<reference evidence="3 4" key="1">
    <citation type="submission" date="2024-08" db="EMBL/GenBank/DDBJ databases">
        <title>The draft genome of Apodemus speciosus.</title>
        <authorList>
            <person name="Nabeshima K."/>
            <person name="Suzuki S."/>
            <person name="Onuma M."/>
        </authorList>
    </citation>
    <scope>NUCLEOTIDE SEQUENCE [LARGE SCALE GENOMIC DNA]</scope>
    <source>
        <strain evidence="3">IB14-021</strain>
    </source>
</reference>
<feature type="region of interest" description="Disordered" evidence="2">
    <location>
        <begin position="560"/>
        <end position="586"/>
    </location>
</feature>
<keyword evidence="4" id="KW-1185">Reference proteome</keyword>
<dbReference type="Proteomes" id="UP001623349">
    <property type="component" value="Unassembled WGS sequence"/>
</dbReference>
<sequence>MEVVNVNALPMLALDERLVVSVNARTVLENALRKQLQDNPPSILPTLSPASPVSPLDIPRSFPLACIIGSMSQVNQKITEIELGSSLVISTSAIEDYEVKKPKKESPISCQGSELRNARVVLTKRKTADKNLLAELHEHPPFDEMKPNKLPNGVDFCDMVGNVIRSEKNPLSGKSYCSDRELEKFLCSPYLAAIWLDSFWWLFHERYQPDREIQKKLFDRISRNYASLLFKMRRSHYEEALLKRLSSLLSKAVYTSFCCCFPQSWFNTHEFKTEICNTMDLWISGTYPCPQSYNNWDYSELDPERFRREELMLQSSRLIKAQGFSVWPWLSWNTFCKLGWPRTEKSACLCLPSAGIKAREFTLFTCQRSSTQKMEQKKNRKFRSLMALLKASRSQLINEKSLPSKETAEERWKCRSHREQSHPACKSPELISNQFNLYGKSPLMVYFFLNYSQLQLPGRDLLVSRREKTEVIPHELSIIPFLVLPAQESGTIECDVHDRAECTDSTMTYADIIQLVTKNMEIRRKKLRQLDQMHENEWNCFNNYLMELQENFERELDIINKKEQEKRRPSTRSSPPRRCSITCLTRNPRETRTEKLPFFQEKEKKEKRKVIYSPFSPRSTVDNYSLGLRSPYRIKSPSSGRSSSKSRGKLDTLFRLSPTSME</sequence>
<feature type="region of interest" description="Disordered" evidence="2">
    <location>
        <begin position="610"/>
        <end position="662"/>
    </location>
</feature>
<dbReference type="PANTHER" id="PTHR33560">
    <property type="entry name" value="PROTEIN FAM227B"/>
    <property type="match status" value="1"/>
</dbReference>
<dbReference type="EMBL" id="BAAFST010000015">
    <property type="protein sequence ID" value="GAB1299592.1"/>
    <property type="molecule type" value="Genomic_DNA"/>
</dbReference>
<evidence type="ECO:0000313" key="3">
    <source>
        <dbReference type="EMBL" id="GAB1299592.1"/>
    </source>
</evidence>
<proteinExistence type="inferred from homology"/>
<gene>
    <name evidence="3" type="ORF">APTSU1_001482800</name>
</gene>
<organism evidence="3 4">
    <name type="scientific">Apodemus speciosus</name>
    <name type="common">Large Japanese field mouse</name>
    <dbReference type="NCBI Taxonomy" id="105296"/>
    <lineage>
        <taxon>Eukaryota</taxon>
        <taxon>Metazoa</taxon>
        <taxon>Chordata</taxon>
        <taxon>Craniata</taxon>
        <taxon>Vertebrata</taxon>
        <taxon>Euteleostomi</taxon>
        <taxon>Mammalia</taxon>
        <taxon>Eutheria</taxon>
        <taxon>Euarchontoglires</taxon>
        <taxon>Glires</taxon>
        <taxon>Rodentia</taxon>
        <taxon>Myomorpha</taxon>
        <taxon>Muroidea</taxon>
        <taxon>Muridae</taxon>
        <taxon>Murinae</taxon>
        <taxon>Apodemus</taxon>
    </lineage>
</organism>
<evidence type="ECO:0000256" key="1">
    <source>
        <dbReference type="ARBA" id="ARBA00008666"/>
    </source>
</evidence>
<protein>
    <submittedName>
        <fullName evidence="3">Family with sequence similarity 227, member A</fullName>
    </submittedName>
</protein>
<comment type="similarity">
    <text evidence="1">Belongs to the FAM227 family.</text>
</comment>
<comment type="caution">
    <text evidence="3">The sequence shown here is derived from an EMBL/GenBank/DDBJ whole genome shotgun (WGS) entry which is preliminary data.</text>
</comment>
<accession>A0ABQ0FK04</accession>
<dbReference type="Pfam" id="PF14922">
    <property type="entry name" value="FWWh"/>
    <property type="match status" value="1"/>
</dbReference>
<name>A0ABQ0FK04_APOSI</name>
<dbReference type="PANTHER" id="PTHR33560:SF1">
    <property type="entry name" value="PROTEIN FAM227A"/>
    <property type="match status" value="1"/>
</dbReference>
<evidence type="ECO:0000313" key="4">
    <source>
        <dbReference type="Proteomes" id="UP001623349"/>
    </source>
</evidence>
<evidence type="ECO:0000256" key="2">
    <source>
        <dbReference type="SAM" id="MobiDB-lite"/>
    </source>
</evidence>
<dbReference type="InterPro" id="IPR029417">
    <property type="entry name" value="FAM227"/>
</dbReference>
<feature type="compositionally biased region" description="Low complexity" evidence="2">
    <location>
        <begin position="635"/>
        <end position="645"/>
    </location>
</feature>